<dbReference type="GO" id="GO:0004721">
    <property type="term" value="F:phosphoprotein phosphatase activity"/>
    <property type="evidence" value="ECO:0007669"/>
    <property type="project" value="TreeGrafter"/>
</dbReference>
<dbReference type="InterPro" id="IPR029052">
    <property type="entry name" value="Metallo-depent_PP-like"/>
</dbReference>
<feature type="region of interest" description="Disordered" evidence="1">
    <location>
        <begin position="70"/>
        <end position="91"/>
    </location>
</feature>
<evidence type="ECO:0000256" key="2">
    <source>
        <dbReference type="SAM" id="Phobius"/>
    </source>
</evidence>
<dbReference type="GO" id="GO:0005737">
    <property type="term" value="C:cytoplasm"/>
    <property type="evidence" value="ECO:0007669"/>
    <property type="project" value="TreeGrafter"/>
</dbReference>
<dbReference type="Proteomes" id="UP000077266">
    <property type="component" value="Unassembled WGS sequence"/>
</dbReference>
<feature type="transmembrane region" description="Helical" evidence="2">
    <location>
        <begin position="15"/>
        <end position="35"/>
    </location>
</feature>
<keyword evidence="5" id="KW-1185">Reference proteome</keyword>
<dbReference type="FunCoup" id="A0A165H5H2">
    <property type="interactions" value="58"/>
</dbReference>
<dbReference type="STRING" id="1314781.A0A165H5H2"/>
<organism evidence="4 5">
    <name type="scientific">Exidia glandulosa HHB12029</name>
    <dbReference type="NCBI Taxonomy" id="1314781"/>
    <lineage>
        <taxon>Eukaryota</taxon>
        <taxon>Fungi</taxon>
        <taxon>Dikarya</taxon>
        <taxon>Basidiomycota</taxon>
        <taxon>Agaricomycotina</taxon>
        <taxon>Agaricomycetes</taxon>
        <taxon>Auriculariales</taxon>
        <taxon>Exidiaceae</taxon>
        <taxon>Exidia</taxon>
    </lineage>
</organism>
<keyword evidence="2" id="KW-1133">Transmembrane helix</keyword>
<dbReference type="SUPFAM" id="SSF56300">
    <property type="entry name" value="Metallo-dependent phosphatases"/>
    <property type="match status" value="1"/>
</dbReference>
<dbReference type="InterPro" id="IPR004843">
    <property type="entry name" value="Calcineurin-like_PHP"/>
</dbReference>
<accession>A0A165H5H2</accession>
<dbReference type="Pfam" id="PF00149">
    <property type="entry name" value="Metallophos"/>
    <property type="match status" value="1"/>
</dbReference>
<keyword evidence="2" id="KW-0812">Transmembrane</keyword>
<proteinExistence type="predicted"/>
<dbReference type="PANTHER" id="PTHR32440">
    <property type="entry name" value="PHOSPHATASE DCR2-RELATED-RELATED"/>
    <property type="match status" value="1"/>
</dbReference>
<keyword evidence="2" id="KW-0472">Membrane</keyword>
<dbReference type="EMBL" id="KV426026">
    <property type="protein sequence ID" value="KZV91482.1"/>
    <property type="molecule type" value="Genomic_DNA"/>
</dbReference>
<dbReference type="Gene3D" id="3.60.21.10">
    <property type="match status" value="1"/>
</dbReference>
<dbReference type="PANTHER" id="PTHR32440:SF0">
    <property type="entry name" value="PHOSPHATASE DCR2-RELATED"/>
    <property type="match status" value="1"/>
</dbReference>
<gene>
    <name evidence="4" type="ORF">EXIGLDRAFT_719275</name>
</gene>
<evidence type="ECO:0000313" key="4">
    <source>
        <dbReference type="EMBL" id="KZV91482.1"/>
    </source>
</evidence>
<reference evidence="4 5" key="1">
    <citation type="journal article" date="2016" name="Mol. Biol. Evol.">
        <title>Comparative Genomics of Early-Diverging Mushroom-Forming Fungi Provides Insights into the Origins of Lignocellulose Decay Capabilities.</title>
        <authorList>
            <person name="Nagy L.G."/>
            <person name="Riley R."/>
            <person name="Tritt A."/>
            <person name="Adam C."/>
            <person name="Daum C."/>
            <person name="Floudas D."/>
            <person name="Sun H."/>
            <person name="Yadav J.S."/>
            <person name="Pangilinan J."/>
            <person name="Larsson K.H."/>
            <person name="Matsuura K."/>
            <person name="Barry K."/>
            <person name="Labutti K."/>
            <person name="Kuo R."/>
            <person name="Ohm R.A."/>
            <person name="Bhattacharya S.S."/>
            <person name="Shirouzu T."/>
            <person name="Yoshinaga Y."/>
            <person name="Martin F.M."/>
            <person name="Grigoriev I.V."/>
            <person name="Hibbett D.S."/>
        </authorList>
    </citation>
    <scope>NUCLEOTIDE SEQUENCE [LARGE SCALE GENOMIC DNA]</scope>
    <source>
        <strain evidence="4 5">HHB12029</strain>
    </source>
</reference>
<protein>
    <submittedName>
        <fullName evidence="4">Metallo-dependent phosphatase</fullName>
    </submittedName>
</protein>
<dbReference type="OrthoDB" id="783096at2759"/>
<dbReference type="AlphaFoldDB" id="A0A165H5H2"/>
<feature type="domain" description="Calcineurin-like phosphoesterase" evidence="3">
    <location>
        <begin position="303"/>
        <end position="473"/>
    </location>
</feature>
<sequence>MGLSDQVARPLRSGVAPITTVILFSILLAYVFVLYQPGVGPGAIQRLGWQAWEVINPTPTVPQHLDDLGLPANEPKPSGTPTHWWEAPASTPTDPAAPSTFPLDKWLPLLSRTTGLSEITISRCMFPPFMSSVCAPKQRYDEEFRKGGEWVRVDRDINAKSGYWYLNMYYRRTRRFDVPLITNITLLPQGGEAALQDRASWKQVSTSVRDGVPGLSPLYLWYKLGPTLQDYKDENATQNIITELDVLYGDGPAWWSFDKVPTAVTPGKGNAEPVWITYRRGPGKALPTVPPLHFNPERNGTYKILQVADLHFSVSHGQCREVTTSPCTNADDMTAELLSRTLDAEKPDLVIFTGDQLNGQKTSWDSKSVLAKFAREVIRRRIPWAAILGNHDDEEDMDRKELVTHLAQMPYSVTQVGPQDIEGAGNYLLKIRSSDPSATHILTLYFLDSGGYIKANFGPFTQITDYDYIRQRQIDWFLQQSASIKPVLRPFHPDGAADLGHIGARAKKPVPEAAPAQTLAKPNALMFYHIPIPETSNAPDLDASGKPLDVGSQFEEAGGSKKNAGFFEKALLSTFESARGPPEVKVVGNGHHHVTDNCRRVKGIWFCFGGGGSYAGYGRLGFDRRFRVYEISDYGETIRTYKRTEFDKIIDDVVLVGRGALGA</sequence>
<dbReference type="CDD" id="cd07383">
    <property type="entry name" value="MPP_Dcr2"/>
    <property type="match status" value="1"/>
</dbReference>
<dbReference type="InParanoid" id="A0A165H5H2"/>
<evidence type="ECO:0000256" key="1">
    <source>
        <dbReference type="SAM" id="MobiDB-lite"/>
    </source>
</evidence>
<evidence type="ECO:0000259" key="3">
    <source>
        <dbReference type="Pfam" id="PF00149"/>
    </source>
</evidence>
<evidence type="ECO:0000313" key="5">
    <source>
        <dbReference type="Proteomes" id="UP000077266"/>
    </source>
</evidence>
<name>A0A165H5H2_EXIGL</name>